<dbReference type="SUPFAM" id="SSF52540">
    <property type="entry name" value="P-loop containing nucleoside triphosphate hydrolases"/>
    <property type="match status" value="2"/>
</dbReference>
<dbReference type="InterPro" id="IPR003593">
    <property type="entry name" value="AAA+_ATPase"/>
</dbReference>
<dbReference type="SMART" id="SM00382">
    <property type="entry name" value="AAA"/>
    <property type="match status" value="2"/>
</dbReference>
<evidence type="ECO:0000313" key="9">
    <source>
        <dbReference type="Proteomes" id="UP000782554"/>
    </source>
</evidence>
<dbReference type="Gene3D" id="3.40.50.300">
    <property type="entry name" value="P-loop containing nucleotide triphosphate hydrolases"/>
    <property type="match status" value="2"/>
</dbReference>
<dbReference type="EMBL" id="JAIGNU010000002">
    <property type="protein sequence ID" value="MBX7501735.1"/>
    <property type="molecule type" value="Genomic_DNA"/>
</dbReference>
<dbReference type="InterPro" id="IPR051347">
    <property type="entry name" value="Circadian_clock_KaiC-rel"/>
</dbReference>
<evidence type="ECO:0000256" key="5">
    <source>
        <dbReference type="ARBA" id="ARBA00022777"/>
    </source>
</evidence>
<evidence type="ECO:0000259" key="7">
    <source>
        <dbReference type="PROSITE" id="PS51146"/>
    </source>
</evidence>
<dbReference type="InterPro" id="IPR014774">
    <property type="entry name" value="KaiC-like_dom"/>
</dbReference>
<evidence type="ECO:0000256" key="4">
    <source>
        <dbReference type="ARBA" id="ARBA00022737"/>
    </source>
</evidence>
<name>A0ABS7JVP9_9SPHN</name>
<dbReference type="PIRSF" id="PIRSF039117">
    <property type="entry name" value="KaiC"/>
    <property type="match status" value="1"/>
</dbReference>
<dbReference type="PROSITE" id="PS51146">
    <property type="entry name" value="KAIC"/>
    <property type="match status" value="2"/>
</dbReference>
<keyword evidence="9" id="KW-1185">Reference proteome</keyword>
<accession>A0ABS7JVP9</accession>
<organism evidence="8 9">
    <name type="scientific">Qipengyuania mesophila</name>
    <dbReference type="NCBI Taxonomy" id="2867246"/>
    <lineage>
        <taxon>Bacteria</taxon>
        <taxon>Pseudomonadati</taxon>
        <taxon>Pseudomonadota</taxon>
        <taxon>Alphaproteobacteria</taxon>
        <taxon>Sphingomonadales</taxon>
        <taxon>Erythrobacteraceae</taxon>
        <taxon>Qipengyuania</taxon>
    </lineage>
</organism>
<keyword evidence="2" id="KW-0597">Phosphoprotein</keyword>
<keyword evidence="6" id="KW-0378">Hydrolase</keyword>
<proteinExistence type="predicted"/>
<dbReference type="PANTHER" id="PTHR42926:SF1">
    <property type="entry name" value="CIRCADIAN CLOCK OSCILLATOR PROTEIN KAIC 1"/>
    <property type="match status" value="1"/>
</dbReference>
<dbReference type="RefSeq" id="WP_221602940.1">
    <property type="nucleotide sequence ID" value="NZ_JAIGNU010000002.1"/>
</dbReference>
<evidence type="ECO:0000256" key="2">
    <source>
        <dbReference type="ARBA" id="ARBA00022553"/>
    </source>
</evidence>
<feature type="domain" description="KaiC" evidence="7">
    <location>
        <begin position="3"/>
        <end position="242"/>
    </location>
</feature>
<reference evidence="8 9" key="1">
    <citation type="submission" date="2021-08" db="EMBL/GenBank/DDBJ databases">
        <title>Comparative Genomics Analysis of the Genus Qipengyuania Reveals Extensive Genetic Diversity and Metabolic Versatility, Including the Description of Fifteen Novel Species.</title>
        <authorList>
            <person name="Liu Y."/>
        </authorList>
    </citation>
    <scope>NUCLEOTIDE SEQUENCE [LARGE SCALE GENOMIC DNA]</scope>
    <source>
        <strain evidence="8 9">YG27</strain>
    </source>
</reference>
<protein>
    <recommendedName>
        <fullName evidence="1">non-specific serine/threonine protein kinase</fullName>
        <ecNumber evidence="1">2.7.11.1</ecNumber>
    </recommendedName>
</protein>
<keyword evidence="5" id="KW-0418">Kinase</keyword>
<keyword evidence="3" id="KW-0808">Transferase</keyword>
<evidence type="ECO:0000256" key="1">
    <source>
        <dbReference type="ARBA" id="ARBA00012513"/>
    </source>
</evidence>
<dbReference type="InterPro" id="IPR010624">
    <property type="entry name" value="KaiC_dom"/>
</dbReference>
<dbReference type="Pfam" id="PF06745">
    <property type="entry name" value="ATPase"/>
    <property type="match status" value="2"/>
</dbReference>
<keyword evidence="4" id="KW-0677">Repeat</keyword>
<dbReference type="PANTHER" id="PTHR42926">
    <property type="match status" value="1"/>
</dbReference>
<dbReference type="Proteomes" id="UP000782554">
    <property type="component" value="Unassembled WGS sequence"/>
</dbReference>
<evidence type="ECO:0000256" key="6">
    <source>
        <dbReference type="ARBA" id="ARBA00022801"/>
    </source>
</evidence>
<evidence type="ECO:0000256" key="3">
    <source>
        <dbReference type="ARBA" id="ARBA00022679"/>
    </source>
</evidence>
<sequence>MGDVISTGITGLDTILNGGVPKSSITLLQGHAGSGKTTLGLQFLLEGAKKGERSLLISVAQTKTELEHIAASHGFDLGALDLEFVDIGHDGAPDQYAVNTQEEDLDDLLSQVHSIVERVKPERLVFDSLLEMRLLARSDYDHRRDVLALKRSLVKLGTTAIILDHVGEGLDRRIEGVAHGVIILDSYTPHIGTTYRRLMIRKFRGHRFIEGWHDFDIQPGGLDVFARLLPQRLPPQKVGKQLKTRVESLDAMLGGGLERATTTLIAGQSGTGKSTLATVFASAAAKQGMKAGLFLLEERPEVYRDRSEGVGIDVVEPEREGTLFLEHFDPSEVSVGHFSQTILNLVEEEDLDVVVIDSLSGFVSVLPERHNLIPQIQSLLQQLARQNLVVILTMSQHGLLGETPRTEVDVSFLADSIILLRHSPEGSEIRRTLAVVKKRHSDHDRRIKNFVIAPGKVDVEDIEEGTKRQIESQS</sequence>
<dbReference type="InterPro" id="IPR027417">
    <property type="entry name" value="P-loop_NTPase"/>
</dbReference>
<comment type="caution">
    <text evidence="8">The sequence shown here is derived from an EMBL/GenBank/DDBJ whole genome shotgun (WGS) entry which is preliminary data.</text>
</comment>
<dbReference type="InterPro" id="IPR030665">
    <property type="entry name" value="KaiC"/>
</dbReference>
<dbReference type="EC" id="2.7.11.1" evidence="1"/>
<feature type="domain" description="KaiC" evidence="7">
    <location>
        <begin position="244"/>
        <end position="474"/>
    </location>
</feature>
<gene>
    <name evidence="8" type="ORF">K3181_09810</name>
</gene>
<evidence type="ECO:0000313" key="8">
    <source>
        <dbReference type="EMBL" id="MBX7501735.1"/>
    </source>
</evidence>